<protein>
    <submittedName>
        <fullName evidence="1">Uncharacterized protein</fullName>
    </submittedName>
</protein>
<dbReference type="RefSeq" id="XP_018285948.1">
    <property type="nucleotide sequence ID" value="XM_018441922.1"/>
</dbReference>
<gene>
    <name evidence="1" type="ORF">PHYBLDRAFT_68277</name>
</gene>
<dbReference type="EMBL" id="KV440997">
    <property type="protein sequence ID" value="OAD67908.1"/>
    <property type="molecule type" value="Genomic_DNA"/>
</dbReference>
<name>A0A162N2U5_PHYB8</name>
<dbReference type="GeneID" id="29002828"/>
<reference evidence="2" key="1">
    <citation type="submission" date="2015-06" db="EMBL/GenBank/DDBJ databases">
        <title>Expansion of signal transduction pathways in fungi by whole-genome duplication.</title>
        <authorList>
            <consortium name="DOE Joint Genome Institute"/>
            <person name="Corrochano L.M."/>
            <person name="Kuo A."/>
            <person name="Marcet-Houben M."/>
            <person name="Polaino S."/>
            <person name="Salamov A."/>
            <person name="Villalobos J.M."/>
            <person name="Alvarez M.I."/>
            <person name="Avalos J."/>
            <person name="Benito E.P."/>
            <person name="Benoit I."/>
            <person name="Burger G."/>
            <person name="Camino L.P."/>
            <person name="Canovas D."/>
            <person name="Cerda-Olmedo E."/>
            <person name="Cheng J.-F."/>
            <person name="Dominguez A."/>
            <person name="Elias M."/>
            <person name="Eslava A.P."/>
            <person name="Glaser F."/>
            <person name="Grimwood J."/>
            <person name="Gutierrez G."/>
            <person name="Heitman J."/>
            <person name="Henrissat B."/>
            <person name="Iturriaga E.A."/>
            <person name="Lang B.F."/>
            <person name="Lavin J.L."/>
            <person name="Lee S."/>
            <person name="Li W."/>
            <person name="Lindquist E."/>
            <person name="Lopez-Garcia S."/>
            <person name="Luque E.M."/>
            <person name="Marcos A.T."/>
            <person name="Martin J."/>
            <person name="McCluskey K."/>
            <person name="Medina H.R."/>
            <person name="Miralles-Duran A."/>
            <person name="Miyazaki A."/>
            <person name="Munoz-Torres E."/>
            <person name="Oguiza J.A."/>
            <person name="Ohm R."/>
            <person name="Olmedo M."/>
            <person name="Orejas M."/>
            <person name="Ortiz-Castellanos L."/>
            <person name="Pisabarro A.G."/>
            <person name="Rodriguez-Romero J."/>
            <person name="Ruiz-Herrera J."/>
            <person name="Ruiz-Vazquez R."/>
            <person name="Sanz C."/>
            <person name="Schackwitz W."/>
            <person name="Schmutz J."/>
            <person name="Shahriari M."/>
            <person name="Shelest E."/>
            <person name="Silva-Franco F."/>
            <person name="Soanes D."/>
            <person name="Syed K."/>
            <person name="Tagua V.G."/>
            <person name="Talbot N.J."/>
            <person name="Thon M."/>
            <person name="De vries R.P."/>
            <person name="Wiebenga A."/>
            <person name="Yadav J.S."/>
            <person name="Braun E.L."/>
            <person name="Baker S."/>
            <person name="Garre V."/>
            <person name="Horwitz B."/>
            <person name="Torres-Martinez S."/>
            <person name="Idnurm A."/>
            <person name="Herrera-Estrella A."/>
            <person name="Gabaldon T."/>
            <person name="Grigoriev I.V."/>
        </authorList>
    </citation>
    <scope>NUCLEOTIDE SEQUENCE [LARGE SCALE GENOMIC DNA]</scope>
    <source>
        <strain evidence="2">NRRL 1555(-)</strain>
    </source>
</reference>
<evidence type="ECO:0000313" key="2">
    <source>
        <dbReference type="Proteomes" id="UP000077315"/>
    </source>
</evidence>
<organism evidence="1 2">
    <name type="scientific">Phycomyces blakesleeanus (strain ATCC 8743b / DSM 1359 / FGSC 10004 / NBRC 33097 / NRRL 1555)</name>
    <dbReference type="NCBI Taxonomy" id="763407"/>
    <lineage>
        <taxon>Eukaryota</taxon>
        <taxon>Fungi</taxon>
        <taxon>Fungi incertae sedis</taxon>
        <taxon>Mucoromycota</taxon>
        <taxon>Mucoromycotina</taxon>
        <taxon>Mucoromycetes</taxon>
        <taxon>Mucorales</taxon>
        <taxon>Phycomycetaceae</taxon>
        <taxon>Phycomyces</taxon>
    </lineage>
</organism>
<proteinExistence type="predicted"/>
<dbReference type="AlphaFoldDB" id="A0A162N2U5"/>
<evidence type="ECO:0000313" key="1">
    <source>
        <dbReference type="EMBL" id="OAD67908.1"/>
    </source>
</evidence>
<keyword evidence="2" id="KW-1185">Reference proteome</keyword>
<sequence length="146" mass="17416">MIECKVSKDLKVYPTIMEEHVLFKKKKEYVGYSFDISGEEACATIVWLKQIEENEDTCKLHWWSSAFILGYNRCYYCGYVIRDVSLVYSNNIWKDHRSVGKSTILTFLKRAKKKKREAWVYFYLVPCSHFISHEFDDFNASEYNQC</sequence>
<dbReference type="Proteomes" id="UP000077315">
    <property type="component" value="Unassembled WGS sequence"/>
</dbReference>
<dbReference type="InParanoid" id="A0A162N2U5"/>
<accession>A0A162N2U5</accession>
<dbReference type="VEuPathDB" id="FungiDB:PHYBLDRAFT_68277"/>